<reference evidence="2 3" key="1">
    <citation type="submission" date="2023-09" db="EMBL/GenBank/DDBJ databases">
        <authorList>
            <person name="Wang M."/>
        </authorList>
    </citation>
    <scope>NUCLEOTIDE SEQUENCE [LARGE SCALE GENOMIC DNA]</scope>
    <source>
        <strain evidence="2">GT-2023</strain>
        <tissue evidence="2">Liver</tissue>
    </source>
</reference>
<keyword evidence="3" id="KW-1185">Reference proteome</keyword>
<dbReference type="Proteomes" id="UP001558613">
    <property type="component" value="Unassembled WGS sequence"/>
</dbReference>
<evidence type="ECO:0000313" key="3">
    <source>
        <dbReference type="Proteomes" id="UP001558613"/>
    </source>
</evidence>
<name>A0ABR3MRR0_9TELE</name>
<organism evidence="2 3">
    <name type="scientific">Cirrhinus molitorella</name>
    <name type="common">mud carp</name>
    <dbReference type="NCBI Taxonomy" id="172907"/>
    <lineage>
        <taxon>Eukaryota</taxon>
        <taxon>Metazoa</taxon>
        <taxon>Chordata</taxon>
        <taxon>Craniata</taxon>
        <taxon>Vertebrata</taxon>
        <taxon>Euteleostomi</taxon>
        <taxon>Actinopterygii</taxon>
        <taxon>Neopterygii</taxon>
        <taxon>Teleostei</taxon>
        <taxon>Ostariophysi</taxon>
        <taxon>Cypriniformes</taxon>
        <taxon>Cyprinidae</taxon>
        <taxon>Labeoninae</taxon>
        <taxon>Labeonini</taxon>
        <taxon>Cirrhinus</taxon>
    </lineage>
</organism>
<feature type="non-terminal residue" evidence="2">
    <location>
        <position position="1"/>
    </location>
</feature>
<feature type="non-terminal residue" evidence="2">
    <location>
        <position position="58"/>
    </location>
</feature>
<sequence length="58" mass="6403">SVLRIRFCFIMDDTQTSTGCSSVQQKRSEPESSCVSVRSDASMGHPMKFKSGNTKTDL</sequence>
<protein>
    <submittedName>
        <fullName evidence="2">Uncharacterized protein</fullName>
    </submittedName>
</protein>
<evidence type="ECO:0000313" key="2">
    <source>
        <dbReference type="EMBL" id="KAL1267317.1"/>
    </source>
</evidence>
<proteinExistence type="predicted"/>
<accession>A0ABR3MRR0</accession>
<comment type="caution">
    <text evidence="2">The sequence shown here is derived from an EMBL/GenBank/DDBJ whole genome shotgun (WGS) entry which is preliminary data.</text>
</comment>
<gene>
    <name evidence="2" type="ORF">QQF64_032680</name>
</gene>
<evidence type="ECO:0000256" key="1">
    <source>
        <dbReference type="SAM" id="MobiDB-lite"/>
    </source>
</evidence>
<feature type="compositionally biased region" description="Polar residues" evidence="1">
    <location>
        <begin position="16"/>
        <end position="36"/>
    </location>
</feature>
<dbReference type="EMBL" id="JAYMGO010000009">
    <property type="protein sequence ID" value="KAL1267317.1"/>
    <property type="molecule type" value="Genomic_DNA"/>
</dbReference>
<feature type="region of interest" description="Disordered" evidence="1">
    <location>
        <begin position="16"/>
        <end position="58"/>
    </location>
</feature>